<evidence type="ECO:0000313" key="2">
    <source>
        <dbReference type="EMBL" id="RJO79304.1"/>
    </source>
</evidence>
<proteinExistence type="predicted"/>
<evidence type="ECO:0000256" key="1">
    <source>
        <dbReference type="SAM" id="MobiDB-lite"/>
    </source>
</evidence>
<sequence length="296" mass="31761">MTTPSGNRPDGAYTIGSRFGADQTEDGTRQQMGLPIKQAWQGAQDTFRKQWRANDDGLASVLNGQAALSNRLDLLRGVSGFASAYLGRNWSVRAGAKVVLPFDTGVGPVKHAGVVKPSGDKSGWLVLKAGGLWRVDTHLTSVGHTTNELIVPIATPPYFIVLISYDPIAPVYWIEVFNGKGDLLTVRQCDALTNVAVYSAQLFTIVSTPFTTTFAHTVVLDDMPPENDPAAPESWAYVRVTMRYDGIASTRGAAVSVAECNLRGGSVMSGLTATRWSKDATNKIYTPSVPDGGKLQ</sequence>
<reference evidence="2 3" key="1">
    <citation type="submission" date="2018-09" db="EMBL/GenBank/DDBJ databases">
        <title>YIM PH21274 draft genome.</title>
        <authorList>
            <person name="Miao C."/>
        </authorList>
    </citation>
    <scope>NUCLEOTIDE SEQUENCE [LARGE SCALE GENOMIC DNA]</scope>
    <source>
        <strain evidence="2 3">YIM PH 21724</strain>
    </source>
</reference>
<dbReference type="Proteomes" id="UP000266677">
    <property type="component" value="Unassembled WGS sequence"/>
</dbReference>
<keyword evidence="3" id="KW-1185">Reference proteome</keyword>
<dbReference type="OrthoDB" id="4427562at2"/>
<dbReference type="AlphaFoldDB" id="A0A3A4KZC2"/>
<organism evidence="2 3">
    <name type="scientific">Nocardia panacis</name>
    <dbReference type="NCBI Taxonomy" id="2340916"/>
    <lineage>
        <taxon>Bacteria</taxon>
        <taxon>Bacillati</taxon>
        <taxon>Actinomycetota</taxon>
        <taxon>Actinomycetes</taxon>
        <taxon>Mycobacteriales</taxon>
        <taxon>Nocardiaceae</taxon>
        <taxon>Nocardia</taxon>
    </lineage>
</organism>
<gene>
    <name evidence="2" type="ORF">D5S18_02945</name>
</gene>
<evidence type="ECO:0000313" key="3">
    <source>
        <dbReference type="Proteomes" id="UP000266677"/>
    </source>
</evidence>
<protein>
    <submittedName>
        <fullName evidence="2">Uncharacterized protein</fullName>
    </submittedName>
</protein>
<dbReference type="RefSeq" id="WP_120037702.1">
    <property type="nucleotide sequence ID" value="NZ_QZFU01000010.1"/>
</dbReference>
<accession>A0A3A4KZC2</accession>
<feature type="region of interest" description="Disordered" evidence="1">
    <location>
        <begin position="1"/>
        <end position="29"/>
    </location>
</feature>
<dbReference type="EMBL" id="QZFU01000010">
    <property type="protein sequence ID" value="RJO79304.1"/>
    <property type="molecule type" value="Genomic_DNA"/>
</dbReference>
<comment type="caution">
    <text evidence="2">The sequence shown here is derived from an EMBL/GenBank/DDBJ whole genome shotgun (WGS) entry which is preliminary data.</text>
</comment>
<name>A0A3A4KZC2_9NOCA</name>